<dbReference type="RefSeq" id="WP_207598942.1">
    <property type="nucleotide sequence ID" value="NZ_JAFNJU010000003.1"/>
</dbReference>
<dbReference type="Gene3D" id="1.10.1790.10">
    <property type="entry name" value="PRD domain"/>
    <property type="match status" value="2"/>
</dbReference>
<dbReference type="GO" id="GO:0006355">
    <property type="term" value="P:regulation of DNA-templated transcription"/>
    <property type="evidence" value="ECO:0007669"/>
    <property type="project" value="InterPro"/>
</dbReference>
<dbReference type="Gene3D" id="2.30.24.10">
    <property type="entry name" value="CAT RNA-binding domain"/>
    <property type="match status" value="1"/>
</dbReference>
<dbReference type="PANTHER" id="PTHR30185">
    <property type="entry name" value="CRYPTIC BETA-GLUCOSIDE BGL OPERON ANTITERMINATOR"/>
    <property type="match status" value="1"/>
</dbReference>
<comment type="caution">
    <text evidence="3">The sequence shown here is derived from an EMBL/GenBank/DDBJ whole genome shotgun (WGS) entry which is preliminary data.</text>
</comment>
<dbReference type="PANTHER" id="PTHR30185:SF16">
    <property type="entry name" value="PROTEIN GLCT"/>
    <property type="match status" value="1"/>
</dbReference>
<dbReference type="InterPro" id="IPR050661">
    <property type="entry name" value="BglG_antiterminators"/>
</dbReference>
<evidence type="ECO:0000259" key="2">
    <source>
        <dbReference type="PROSITE" id="PS51372"/>
    </source>
</evidence>
<name>A0A939H5A2_9CLOT</name>
<feature type="domain" description="PRD" evidence="2">
    <location>
        <begin position="68"/>
        <end position="173"/>
    </location>
</feature>
<accession>A0A939H5A2</accession>
<dbReference type="SUPFAM" id="SSF63520">
    <property type="entry name" value="PTS-regulatory domain, PRD"/>
    <property type="match status" value="2"/>
</dbReference>
<sequence length="279" mass="32534">MKSYMVKKTFNNNAVLVTSEQMEYILIGKGIGFNKKKGSIIFESNLIENVFIHVDETNRKQYEHLLENVDEEIFKVVEEIIQMAEKELGEKLHTDIHFGLIDHINFSLNRIREGVEIVNPFLLETRMLYKREYAIAEKAVEILKKRMDIEMPESEIGFITFHIHGGRMGGRKGDSLQYVKAINKVIPYIEDKLGLTLEENSFDSVRLVSHLRGLIERCTREETIENLLLERMKKDFPFEYKISENIALILKKNIGIVVPENEIGYIALHLYKLNHTKLH</sequence>
<evidence type="ECO:0000256" key="1">
    <source>
        <dbReference type="ARBA" id="ARBA00022737"/>
    </source>
</evidence>
<dbReference type="InterPro" id="IPR036650">
    <property type="entry name" value="CAT_RNA-bd_dom_sf"/>
</dbReference>
<dbReference type="InterPro" id="IPR036634">
    <property type="entry name" value="PRD_sf"/>
</dbReference>
<protein>
    <submittedName>
        <fullName evidence="3">PRD domain-containing protein</fullName>
    </submittedName>
</protein>
<proteinExistence type="predicted"/>
<evidence type="ECO:0000313" key="4">
    <source>
        <dbReference type="Proteomes" id="UP000664218"/>
    </source>
</evidence>
<dbReference type="InterPro" id="IPR004341">
    <property type="entry name" value="CAT_RNA-bd_dom"/>
</dbReference>
<dbReference type="Proteomes" id="UP000664218">
    <property type="component" value="Unassembled WGS sequence"/>
</dbReference>
<evidence type="ECO:0000313" key="3">
    <source>
        <dbReference type="EMBL" id="MBO1264429.1"/>
    </source>
</evidence>
<gene>
    <name evidence="3" type="ORF">J3A84_05160</name>
</gene>
<dbReference type="EMBL" id="JAFNJU010000003">
    <property type="protein sequence ID" value="MBO1264429.1"/>
    <property type="molecule type" value="Genomic_DNA"/>
</dbReference>
<dbReference type="SUPFAM" id="SSF50151">
    <property type="entry name" value="SacY-like RNA-binding domain"/>
    <property type="match status" value="1"/>
</dbReference>
<dbReference type="Pfam" id="PF03123">
    <property type="entry name" value="CAT_RBD"/>
    <property type="match status" value="1"/>
</dbReference>
<dbReference type="InterPro" id="IPR011608">
    <property type="entry name" value="PRD"/>
</dbReference>
<dbReference type="GO" id="GO:0003723">
    <property type="term" value="F:RNA binding"/>
    <property type="evidence" value="ECO:0007669"/>
    <property type="project" value="InterPro"/>
</dbReference>
<dbReference type="SMART" id="SM01061">
    <property type="entry name" value="CAT_RBD"/>
    <property type="match status" value="1"/>
</dbReference>
<dbReference type="PROSITE" id="PS51372">
    <property type="entry name" value="PRD_2"/>
    <property type="match status" value="2"/>
</dbReference>
<organism evidence="3 4">
    <name type="scientific">Proteiniclasticum aestuarii</name>
    <dbReference type="NCBI Taxonomy" id="2817862"/>
    <lineage>
        <taxon>Bacteria</taxon>
        <taxon>Bacillati</taxon>
        <taxon>Bacillota</taxon>
        <taxon>Clostridia</taxon>
        <taxon>Eubacteriales</taxon>
        <taxon>Clostridiaceae</taxon>
        <taxon>Proteiniclasticum</taxon>
    </lineage>
</organism>
<keyword evidence="1" id="KW-0677">Repeat</keyword>
<dbReference type="Pfam" id="PF00874">
    <property type="entry name" value="PRD"/>
    <property type="match status" value="2"/>
</dbReference>
<keyword evidence="4" id="KW-1185">Reference proteome</keyword>
<reference evidence="3" key="1">
    <citation type="submission" date="2021-03" db="EMBL/GenBank/DDBJ databases">
        <title>Proteiniclasticum marinus sp. nov., isolated from tidal flat sediment.</title>
        <authorList>
            <person name="Namirimu T."/>
            <person name="Yang J.-A."/>
            <person name="Yang S.-H."/>
            <person name="Kim Y.-J."/>
            <person name="Kwon K.K."/>
        </authorList>
    </citation>
    <scope>NUCLEOTIDE SEQUENCE</scope>
    <source>
        <strain evidence="3">SCR006</strain>
    </source>
</reference>
<dbReference type="AlphaFoldDB" id="A0A939H5A2"/>
<feature type="domain" description="PRD" evidence="2">
    <location>
        <begin position="174"/>
        <end position="279"/>
    </location>
</feature>